<proteinExistence type="predicted"/>
<dbReference type="RefSeq" id="WP_247629179.1">
    <property type="nucleotide sequence ID" value="NZ_JAHWXN010000001.1"/>
</dbReference>
<comment type="caution">
    <text evidence="2">The sequence shown here is derived from an EMBL/GenBank/DDBJ whole genome shotgun (WGS) entry which is preliminary data.</text>
</comment>
<dbReference type="Proteomes" id="UP001300096">
    <property type="component" value="Unassembled WGS sequence"/>
</dbReference>
<name>A0ABT0FCJ1_9MICO</name>
<evidence type="ECO:0000256" key="1">
    <source>
        <dbReference type="SAM" id="MobiDB-lite"/>
    </source>
</evidence>
<feature type="region of interest" description="Disordered" evidence="1">
    <location>
        <begin position="13"/>
        <end position="38"/>
    </location>
</feature>
<evidence type="ECO:0000313" key="2">
    <source>
        <dbReference type="EMBL" id="MCK2035771.1"/>
    </source>
</evidence>
<sequence>MTECRLDDLVETIEGEEPRPPVSPPTQQRGRRGDPYAGGSVTINTVLMNASAPDSFAYPVNVPAGGSVALTESGGVRIADASGTAIGFLETPWAKDATGKDVPTYFEVAGNTVTQNVDLSDPTIQFPVVADPDMWAVIKAAAGCAAEIAGLALAGAKVLQVFLKADKIVKSLKKAIKFYNQLGGKMGKVIAALKKYVKNKSSLSKKQVDALEGLFRSGGTILLNAVGLGSCWALVTRDY</sequence>
<dbReference type="EMBL" id="JAHWXN010000001">
    <property type="protein sequence ID" value="MCK2035771.1"/>
    <property type="molecule type" value="Genomic_DNA"/>
</dbReference>
<organism evidence="2 3">
    <name type="scientific">Microbacterium croceum</name>
    <dbReference type="NCBI Taxonomy" id="2851645"/>
    <lineage>
        <taxon>Bacteria</taxon>
        <taxon>Bacillati</taxon>
        <taxon>Actinomycetota</taxon>
        <taxon>Actinomycetes</taxon>
        <taxon>Micrococcales</taxon>
        <taxon>Microbacteriaceae</taxon>
        <taxon>Microbacterium</taxon>
    </lineage>
</organism>
<protein>
    <submittedName>
        <fullName evidence="2">Uncharacterized protein</fullName>
    </submittedName>
</protein>
<reference evidence="2 3" key="1">
    <citation type="submission" date="2021-06" db="EMBL/GenBank/DDBJ databases">
        <title>Genome-based taxonomic framework of Microbacterium strains isolated from marine environment, the description of four new species and reclassification of four preexisting species.</title>
        <authorList>
            <person name="Lee S.D."/>
            <person name="Kim S.-M."/>
            <person name="Byeon Y.-S."/>
            <person name="Yang H.L."/>
            <person name="Kim I.S."/>
        </authorList>
    </citation>
    <scope>NUCLEOTIDE SEQUENCE [LARGE SCALE GENOMIC DNA]</scope>
    <source>
        <strain evidence="2 3">SSW1-49</strain>
    </source>
</reference>
<gene>
    <name evidence="2" type="ORF">KZC51_06440</name>
</gene>
<keyword evidence="3" id="KW-1185">Reference proteome</keyword>
<evidence type="ECO:0000313" key="3">
    <source>
        <dbReference type="Proteomes" id="UP001300096"/>
    </source>
</evidence>
<accession>A0ABT0FCJ1</accession>